<dbReference type="OrthoDB" id="159409at2"/>
<protein>
    <submittedName>
        <fullName evidence="1">Soluble P-type ATPase</fullName>
    </submittedName>
</protein>
<keyword evidence="2" id="KW-1185">Reference proteome</keyword>
<dbReference type="EMBL" id="FMXO01000008">
    <property type="protein sequence ID" value="SDB32335.1"/>
    <property type="molecule type" value="Genomic_DNA"/>
</dbReference>
<organism evidence="1 2">
    <name type="scientific">Desulfonatronum thiosulfatophilum</name>
    <dbReference type="NCBI Taxonomy" id="617002"/>
    <lineage>
        <taxon>Bacteria</taxon>
        <taxon>Pseudomonadati</taxon>
        <taxon>Thermodesulfobacteriota</taxon>
        <taxon>Desulfovibrionia</taxon>
        <taxon>Desulfovibrionales</taxon>
        <taxon>Desulfonatronaceae</taxon>
        <taxon>Desulfonatronum</taxon>
    </lineage>
</organism>
<reference evidence="1 2" key="1">
    <citation type="submission" date="2016-10" db="EMBL/GenBank/DDBJ databases">
        <authorList>
            <person name="de Groot N.N."/>
        </authorList>
    </citation>
    <scope>NUCLEOTIDE SEQUENCE [LARGE SCALE GENOMIC DNA]</scope>
    <source>
        <strain evidence="1 2">ASO4-2</strain>
    </source>
</reference>
<dbReference type="Gene3D" id="3.40.50.1000">
    <property type="entry name" value="HAD superfamily/HAD-like"/>
    <property type="match status" value="1"/>
</dbReference>
<dbReference type="InterPro" id="IPR036412">
    <property type="entry name" value="HAD-like_sf"/>
</dbReference>
<gene>
    <name evidence="1" type="ORF">SAMN05660653_01530</name>
</gene>
<accession>A0A1G6CHW1</accession>
<proteinExistence type="predicted"/>
<evidence type="ECO:0000313" key="1">
    <source>
        <dbReference type="EMBL" id="SDB32335.1"/>
    </source>
</evidence>
<dbReference type="InterPro" id="IPR023214">
    <property type="entry name" value="HAD_sf"/>
</dbReference>
<dbReference type="SUPFAM" id="SSF56784">
    <property type="entry name" value="HAD-like"/>
    <property type="match status" value="1"/>
</dbReference>
<dbReference type="RefSeq" id="WP_092119567.1">
    <property type="nucleotide sequence ID" value="NZ_FMXO01000008.1"/>
</dbReference>
<evidence type="ECO:0000313" key="2">
    <source>
        <dbReference type="Proteomes" id="UP000198771"/>
    </source>
</evidence>
<dbReference type="Proteomes" id="UP000198771">
    <property type="component" value="Unassembled WGS sequence"/>
</dbReference>
<dbReference type="AlphaFoldDB" id="A0A1G6CHW1"/>
<name>A0A1G6CHW1_9BACT</name>
<sequence>MLSIDIPGWKTLHLDHLFLDYNGTLALDGKVLPGVRERLQELAVSLEIHVLTADTFGSVREELGETPCDLLIIPDMDQAKAKADYLESFKPSGSVAVGNGRNDALMLQKAALGIALLQDEGSATQTLNAADVVCRSILDALDLLRKPLRLTATLRD</sequence>
<dbReference type="STRING" id="617002.SAMN05660653_01530"/>